<dbReference type="Gene3D" id="3.30.379.10">
    <property type="entry name" value="Chitobiase/beta-hexosaminidase domain 2-like"/>
    <property type="match status" value="1"/>
</dbReference>
<reference evidence="7" key="1">
    <citation type="submission" date="2018-06" db="EMBL/GenBank/DDBJ databases">
        <authorList>
            <person name="Zhirakovskaya E."/>
        </authorList>
    </citation>
    <scope>NUCLEOTIDE SEQUENCE</scope>
</reference>
<accession>A0A3B0VYZ4</accession>
<organism evidence="7">
    <name type="scientific">hydrothermal vent metagenome</name>
    <dbReference type="NCBI Taxonomy" id="652676"/>
    <lineage>
        <taxon>unclassified sequences</taxon>
        <taxon>metagenomes</taxon>
        <taxon>ecological metagenomes</taxon>
    </lineage>
</organism>
<keyword evidence="2" id="KW-0732">Signal</keyword>
<dbReference type="InterPro" id="IPR015882">
    <property type="entry name" value="HEX_bac_N"/>
</dbReference>
<evidence type="ECO:0000256" key="3">
    <source>
        <dbReference type="ARBA" id="ARBA00022801"/>
    </source>
</evidence>
<dbReference type="CDD" id="cd06565">
    <property type="entry name" value="GH20_GcnA-like"/>
    <property type="match status" value="1"/>
</dbReference>
<dbReference type="SUPFAM" id="SSF51445">
    <property type="entry name" value="(Trans)glycosidases"/>
    <property type="match status" value="1"/>
</dbReference>
<dbReference type="AlphaFoldDB" id="A0A3B0VYZ4"/>
<evidence type="ECO:0000259" key="5">
    <source>
        <dbReference type="Pfam" id="PF00728"/>
    </source>
</evidence>
<dbReference type="InterPro" id="IPR029018">
    <property type="entry name" value="Hex-like_dom2"/>
</dbReference>
<dbReference type="GO" id="GO:0005975">
    <property type="term" value="P:carbohydrate metabolic process"/>
    <property type="evidence" value="ECO:0007669"/>
    <property type="project" value="InterPro"/>
</dbReference>
<dbReference type="GO" id="GO:0030203">
    <property type="term" value="P:glycosaminoglycan metabolic process"/>
    <property type="evidence" value="ECO:0007669"/>
    <property type="project" value="TreeGrafter"/>
</dbReference>
<dbReference type="GO" id="GO:0016020">
    <property type="term" value="C:membrane"/>
    <property type="evidence" value="ECO:0007669"/>
    <property type="project" value="TreeGrafter"/>
</dbReference>
<evidence type="ECO:0000256" key="1">
    <source>
        <dbReference type="ARBA" id="ARBA00006285"/>
    </source>
</evidence>
<evidence type="ECO:0000259" key="6">
    <source>
        <dbReference type="Pfam" id="PF02838"/>
    </source>
</evidence>
<dbReference type="GO" id="GO:0004563">
    <property type="term" value="F:beta-N-acetylhexosaminidase activity"/>
    <property type="evidence" value="ECO:0007669"/>
    <property type="project" value="InterPro"/>
</dbReference>
<dbReference type="InterPro" id="IPR015883">
    <property type="entry name" value="Glyco_hydro_20_cat"/>
</dbReference>
<name>A0A3B0VYZ4_9ZZZZ</name>
<dbReference type="InterPro" id="IPR017853">
    <property type="entry name" value="GH"/>
</dbReference>
<evidence type="ECO:0000256" key="2">
    <source>
        <dbReference type="ARBA" id="ARBA00022729"/>
    </source>
</evidence>
<feature type="domain" description="Glycoside hydrolase family 20 catalytic" evidence="5">
    <location>
        <begin position="136"/>
        <end position="382"/>
    </location>
</feature>
<keyword evidence="4" id="KW-0326">Glycosidase</keyword>
<gene>
    <name evidence="7" type="ORF">MNBD_CHLOROFLEXI01-948</name>
</gene>
<feature type="domain" description="Beta-hexosaminidase bacterial type N-terminal" evidence="6">
    <location>
        <begin position="6"/>
        <end position="133"/>
    </location>
</feature>
<comment type="similarity">
    <text evidence="1">Belongs to the glycosyl hydrolase 20 family.</text>
</comment>
<evidence type="ECO:0000313" key="7">
    <source>
        <dbReference type="EMBL" id="VAW37506.1"/>
    </source>
</evidence>
<dbReference type="PRINTS" id="PR00738">
    <property type="entry name" value="GLHYDRLASE20"/>
</dbReference>
<dbReference type="PANTHER" id="PTHR22600:SF26">
    <property type="entry name" value="BETA-N-ACETYLHEXOSAMINIDASE"/>
    <property type="match status" value="1"/>
</dbReference>
<evidence type="ECO:0000256" key="4">
    <source>
        <dbReference type="ARBA" id="ARBA00023295"/>
    </source>
</evidence>
<dbReference type="PANTHER" id="PTHR22600">
    <property type="entry name" value="BETA-HEXOSAMINIDASE"/>
    <property type="match status" value="1"/>
</dbReference>
<dbReference type="Gene3D" id="3.20.20.80">
    <property type="entry name" value="Glycosidases"/>
    <property type="match status" value="1"/>
</dbReference>
<dbReference type="Pfam" id="PF02838">
    <property type="entry name" value="Glyco_hydro_20b"/>
    <property type="match status" value="1"/>
</dbReference>
<dbReference type="Pfam" id="PF00728">
    <property type="entry name" value="Glyco_hydro_20"/>
    <property type="match status" value="1"/>
</dbReference>
<proteinExistence type="inferred from homology"/>
<dbReference type="EMBL" id="UOEU01000666">
    <property type="protein sequence ID" value="VAW37506.1"/>
    <property type="molecule type" value="Genomic_DNA"/>
</dbReference>
<keyword evidence="3 7" id="KW-0378">Hydrolase</keyword>
<protein>
    <submittedName>
        <fullName evidence="7">Beta-glycosyl hydrolase</fullName>
    </submittedName>
</protein>
<sequence>MSEKPLLLPTPRLLSMQDGVLNLADGKLIVLDTVDGQALIPTAVRLQKALFEWGGVAWDAVAGTAVPHDQAGVILSVTPGSVQNADGYNLTITAEGVHIVANRPAGVFYGVQTLVQLLQQYGGDLPILRINDWPDFPNRGVMLDISRDKVPTMETLYGLVDMFASWKINQLQLYTEHTFAYRNHPVVWADASPMTGEQILELDAYCRDRFIELVPNQNSFGHMRRWLIHDEYNHLAECPDGCDTDWGYYDEPFSLYQGDPDSLELVRSMFDELLPHFSSQQLNVGCDETVDLGNGRSKALVKELGNGRVYLNFLLKIYREVKARGRTMQFWGDIIVKHPDLVAELPRDLIALEWGYEADHPFDEHGAIFAQSGIPFYVCPGTCTWVTIAGRTENAMGNLLSAAENGLKHGAIGYLNTDWGDLGHWQTLPISYTGFAYGAGLSWCVESNREMDVPAALSRFAFRDEAGQMGQLAYELGDVHLETGVPVFNSTVLARFMLYKPEKLKELREGWLKKGEQAAFEPEKFRQTAVTLDAFKSGLQMVNMQRLDADQIVREFRLAIKMLQHGCHRAAWIIEGWDGKTDEVAKAKLLADAEQIIAEYEVVWNGRNRSGGLKDSVARLEKMKSDYATLS</sequence>
<dbReference type="SUPFAM" id="SSF55545">
    <property type="entry name" value="beta-N-acetylhexosaminidase-like domain"/>
    <property type="match status" value="1"/>
</dbReference>
<dbReference type="InterPro" id="IPR025705">
    <property type="entry name" value="Beta_hexosaminidase_sua/sub"/>
</dbReference>